<sequence>MKKILLIASLLFTSYHTNAAQESSLKLDVYNADSNSFTVNATVLYSDTEAVVVDTGFTKADALRIAAKVYDSGKQLTTIFISQADPDYYFGAEVLHELFPNAQIITTPAVGEVIAEKRDKKVAFWGPKMGLNAPVKPIIPATFKGTKISVDQHIIEIKIHDGVLAHRPYLWIPETKTILGNVAISAGHHVWMADTQTPGSVNAWLEQLNQMKALQPLMVIPGHMEAGTALDDSAIDFTIDYIKAFIKAKTQSTNSSELIAKMAALYPHFKDTSSLELGAKVHMGEMPW</sequence>
<evidence type="ECO:0000256" key="1">
    <source>
        <dbReference type="SAM" id="SignalP"/>
    </source>
</evidence>
<dbReference type="PANTHER" id="PTHR42951">
    <property type="entry name" value="METALLO-BETA-LACTAMASE DOMAIN-CONTAINING"/>
    <property type="match status" value="1"/>
</dbReference>
<dbReference type="PANTHER" id="PTHR42951:SF14">
    <property type="entry name" value="METALLO-BETA-LACTAMASE SUPERFAMILY PROTEIN"/>
    <property type="match status" value="1"/>
</dbReference>
<accession>A0A0N0M0Z5</accession>
<proteinExistence type="predicted"/>
<dbReference type="OrthoDB" id="8441428at2"/>
<feature type="signal peptide" evidence="1">
    <location>
        <begin position="1"/>
        <end position="19"/>
    </location>
</feature>
<keyword evidence="4" id="KW-1185">Reference proteome</keyword>
<dbReference type="SUPFAM" id="SSF56281">
    <property type="entry name" value="Metallo-hydrolase/oxidoreductase"/>
    <property type="match status" value="1"/>
</dbReference>
<gene>
    <name evidence="3" type="ORF">ADS77_04980</name>
</gene>
<dbReference type="RefSeq" id="WP_054453225.1">
    <property type="nucleotide sequence ID" value="NZ_LHPH01000004.1"/>
</dbReference>
<dbReference type="AlphaFoldDB" id="A0A0N0M0Z5"/>
<dbReference type="PATRIC" id="fig|187330.3.peg.2756"/>
<dbReference type="Proteomes" id="UP000037848">
    <property type="component" value="Unassembled WGS sequence"/>
</dbReference>
<keyword evidence="1" id="KW-0732">Signal</keyword>
<dbReference type="Gene3D" id="3.60.15.10">
    <property type="entry name" value="Ribonuclease Z/Hydroxyacylglutathione hydrolase-like"/>
    <property type="match status" value="1"/>
</dbReference>
<reference evidence="3 4" key="1">
    <citation type="submission" date="2015-08" db="EMBL/GenBank/DDBJ databases">
        <title>Draft Genome Sequence of Pseudoalteromonas porphyrae UCD-SED14.</title>
        <authorList>
            <person name="Coil D.A."/>
            <person name="Jospin G."/>
            <person name="Lee R.D."/>
            <person name="Eisen J.A."/>
        </authorList>
    </citation>
    <scope>NUCLEOTIDE SEQUENCE [LARGE SCALE GENOMIC DNA]</scope>
    <source>
        <strain evidence="3 4">UCD-SED14</strain>
    </source>
</reference>
<dbReference type="InterPro" id="IPR001279">
    <property type="entry name" value="Metallo-B-lactamas"/>
</dbReference>
<evidence type="ECO:0000313" key="3">
    <source>
        <dbReference type="EMBL" id="KPH64631.1"/>
    </source>
</evidence>
<dbReference type="SMART" id="SM00849">
    <property type="entry name" value="Lactamase_B"/>
    <property type="match status" value="1"/>
</dbReference>
<dbReference type="Pfam" id="PF00753">
    <property type="entry name" value="Lactamase_B"/>
    <property type="match status" value="1"/>
</dbReference>
<dbReference type="STRING" id="187330.AMS58_19825"/>
<name>A0A0N0M0Z5_9GAMM</name>
<feature type="chain" id="PRO_5005855319" evidence="1">
    <location>
        <begin position="20"/>
        <end position="288"/>
    </location>
</feature>
<dbReference type="CDD" id="cd07739">
    <property type="entry name" value="metallo-hydrolase-like_MBL-fold"/>
    <property type="match status" value="1"/>
</dbReference>
<evidence type="ECO:0000313" key="4">
    <source>
        <dbReference type="Proteomes" id="UP000037848"/>
    </source>
</evidence>
<dbReference type="EMBL" id="LHPH01000004">
    <property type="protein sequence ID" value="KPH64631.1"/>
    <property type="molecule type" value="Genomic_DNA"/>
</dbReference>
<comment type="caution">
    <text evidence="3">The sequence shown here is derived from an EMBL/GenBank/DDBJ whole genome shotgun (WGS) entry which is preliminary data.</text>
</comment>
<dbReference type="InterPro" id="IPR050855">
    <property type="entry name" value="NDM-1-like"/>
</dbReference>
<evidence type="ECO:0000259" key="2">
    <source>
        <dbReference type="SMART" id="SM00849"/>
    </source>
</evidence>
<protein>
    <submittedName>
        <fullName evidence="3">Beta-lactamase</fullName>
    </submittedName>
</protein>
<dbReference type="InterPro" id="IPR036866">
    <property type="entry name" value="RibonucZ/Hydroxyglut_hydro"/>
</dbReference>
<feature type="domain" description="Metallo-beta-lactamase" evidence="2">
    <location>
        <begin position="38"/>
        <end position="223"/>
    </location>
</feature>
<organism evidence="3 4">
    <name type="scientific">Pseudoalteromonas porphyrae</name>
    <dbReference type="NCBI Taxonomy" id="187330"/>
    <lineage>
        <taxon>Bacteria</taxon>
        <taxon>Pseudomonadati</taxon>
        <taxon>Pseudomonadota</taxon>
        <taxon>Gammaproteobacteria</taxon>
        <taxon>Alteromonadales</taxon>
        <taxon>Pseudoalteromonadaceae</taxon>
        <taxon>Pseudoalteromonas</taxon>
    </lineage>
</organism>